<evidence type="ECO:0000256" key="6">
    <source>
        <dbReference type="ARBA" id="ARBA00023211"/>
    </source>
</evidence>
<dbReference type="EMBL" id="BAUW01000047">
    <property type="protein sequence ID" value="GAE46554.1"/>
    <property type="molecule type" value="Genomic_DNA"/>
</dbReference>
<dbReference type="GO" id="GO:0042132">
    <property type="term" value="F:fructose 1,6-bisphosphate 1-phosphatase activity"/>
    <property type="evidence" value="ECO:0007669"/>
    <property type="project" value="UniProtKB-EC"/>
</dbReference>
<comment type="catalytic activity">
    <reaction evidence="1">
        <text>beta-D-fructose 1,6-bisphosphate + H2O = beta-D-fructose 6-phosphate + phosphate</text>
        <dbReference type="Rhea" id="RHEA:11064"/>
        <dbReference type="ChEBI" id="CHEBI:15377"/>
        <dbReference type="ChEBI" id="CHEBI:32966"/>
        <dbReference type="ChEBI" id="CHEBI:43474"/>
        <dbReference type="ChEBI" id="CHEBI:57634"/>
        <dbReference type="EC" id="3.1.3.11"/>
    </reaction>
</comment>
<dbReference type="Proteomes" id="UP000018949">
    <property type="component" value="Unassembled WGS sequence"/>
</dbReference>
<reference evidence="9 10" key="1">
    <citation type="submission" date="2013-12" db="EMBL/GenBank/DDBJ databases">
        <title>NBRP : Genome information of microbial organism related human and environment.</title>
        <authorList>
            <person name="Hattori M."/>
            <person name="Oshima K."/>
            <person name="Inaba H."/>
            <person name="Suda W."/>
            <person name="Sakamoto M."/>
            <person name="Iino T."/>
            <person name="Kitahara M."/>
            <person name="Oshida Y."/>
            <person name="Iida T."/>
            <person name="Kudo T."/>
            <person name="Itoh T."/>
            <person name="Ahmed I."/>
            <person name="Ohkuma M."/>
        </authorList>
    </citation>
    <scope>NUCLEOTIDE SEQUENCE [LARGE SCALE GENOMIC DNA]</scope>
    <source>
        <strain evidence="9 10">JCM 21738</strain>
    </source>
</reference>
<name>W4RSD9_9BACI</name>
<evidence type="ECO:0000313" key="10">
    <source>
        <dbReference type="Proteomes" id="UP000018949"/>
    </source>
</evidence>
<evidence type="ECO:0000256" key="2">
    <source>
        <dbReference type="ARBA" id="ARBA00008989"/>
    </source>
</evidence>
<evidence type="ECO:0000256" key="3">
    <source>
        <dbReference type="ARBA" id="ARBA00013093"/>
    </source>
</evidence>
<dbReference type="Pfam" id="PF03320">
    <property type="entry name" value="FBPase_glpX"/>
    <property type="match status" value="1"/>
</dbReference>
<evidence type="ECO:0000256" key="4">
    <source>
        <dbReference type="ARBA" id="ARBA00022723"/>
    </source>
</evidence>
<comment type="pathway">
    <text evidence="8">Carbohydrate biosynthesis.</text>
</comment>
<evidence type="ECO:0000256" key="1">
    <source>
        <dbReference type="ARBA" id="ARBA00001273"/>
    </source>
</evidence>
<comment type="similarity">
    <text evidence="2">Belongs to the FBPase class 2 family.</text>
</comment>
<dbReference type="PANTHER" id="PTHR30447">
    <property type="entry name" value="FRUCTOSE-1,6-BISPHOSPHATASE CLASS 2"/>
    <property type="match status" value="1"/>
</dbReference>
<dbReference type="GO" id="GO:0030388">
    <property type="term" value="P:fructose 1,6-bisphosphate metabolic process"/>
    <property type="evidence" value="ECO:0007669"/>
    <property type="project" value="TreeGrafter"/>
</dbReference>
<keyword evidence="4" id="KW-0479">Metal-binding</keyword>
<dbReference type="GO" id="GO:0006071">
    <property type="term" value="P:glycerol metabolic process"/>
    <property type="evidence" value="ECO:0007669"/>
    <property type="project" value="InterPro"/>
</dbReference>
<keyword evidence="7" id="KW-0119">Carbohydrate metabolism</keyword>
<dbReference type="eggNOG" id="COG1494">
    <property type="taxonomic scope" value="Bacteria"/>
</dbReference>
<keyword evidence="10" id="KW-1185">Reference proteome</keyword>
<dbReference type="GO" id="GO:0005829">
    <property type="term" value="C:cytosol"/>
    <property type="evidence" value="ECO:0007669"/>
    <property type="project" value="TreeGrafter"/>
</dbReference>
<evidence type="ECO:0000256" key="7">
    <source>
        <dbReference type="ARBA" id="ARBA00023277"/>
    </source>
</evidence>
<evidence type="ECO:0000256" key="5">
    <source>
        <dbReference type="ARBA" id="ARBA00022801"/>
    </source>
</evidence>
<keyword evidence="5" id="KW-0378">Hydrolase</keyword>
<dbReference type="EC" id="3.1.3.11" evidence="3"/>
<evidence type="ECO:0000313" key="9">
    <source>
        <dbReference type="EMBL" id="GAE46554.1"/>
    </source>
</evidence>
<dbReference type="AlphaFoldDB" id="W4RSD9"/>
<protein>
    <recommendedName>
        <fullName evidence="3">fructose-bisphosphatase</fullName>
        <ecNumber evidence="3">3.1.3.11</ecNumber>
    </recommendedName>
</protein>
<accession>W4RSD9</accession>
<dbReference type="GO" id="GO:0046872">
    <property type="term" value="F:metal ion binding"/>
    <property type="evidence" value="ECO:0007669"/>
    <property type="project" value="UniProtKB-KW"/>
</dbReference>
<organism evidence="9 10">
    <name type="scientific">Mesobacillus boroniphilus JCM 21738</name>
    <dbReference type="NCBI Taxonomy" id="1294265"/>
    <lineage>
        <taxon>Bacteria</taxon>
        <taxon>Bacillati</taxon>
        <taxon>Bacillota</taxon>
        <taxon>Bacilli</taxon>
        <taxon>Bacillales</taxon>
        <taxon>Bacillaceae</taxon>
        <taxon>Mesobacillus</taxon>
    </lineage>
</organism>
<evidence type="ECO:0000256" key="8">
    <source>
        <dbReference type="ARBA" id="ARBA00024331"/>
    </source>
</evidence>
<proteinExistence type="inferred from homology"/>
<dbReference type="SUPFAM" id="SSF56655">
    <property type="entry name" value="Carbohydrate phosphatase"/>
    <property type="match status" value="1"/>
</dbReference>
<gene>
    <name evidence="9" type="ORF">JCM21738_3465</name>
</gene>
<dbReference type="GO" id="GO:0006094">
    <property type="term" value="P:gluconeogenesis"/>
    <property type="evidence" value="ECO:0007669"/>
    <property type="project" value="InterPro"/>
</dbReference>
<dbReference type="PANTHER" id="PTHR30447:SF0">
    <property type="entry name" value="FRUCTOSE-1,6-BISPHOSPHATASE 1 CLASS 2-RELATED"/>
    <property type="match status" value="1"/>
</dbReference>
<dbReference type="Gene3D" id="3.30.540.10">
    <property type="entry name" value="Fructose-1,6-Bisphosphatase, subunit A, domain 1"/>
    <property type="match status" value="1"/>
</dbReference>
<comment type="caution">
    <text evidence="9">The sequence shown here is derived from an EMBL/GenBank/DDBJ whole genome shotgun (WGS) entry which is preliminary data.</text>
</comment>
<sequence>MLYIGEKLGTGYGPRLDVAVDPLEGTSIVASGGWNALAVLAVLITATCFTHRICTWITCRWS</sequence>
<dbReference type="InterPro" id="IPR004464">
    <property type="entry name" value="FBPase_class-2/SBPase"/>
</dbReference>
<keyword evidence="6" id="KW-0464">Manganese</keyword>